<feature type="transmembrane region" description="Helical" evidence="3">
    <location>
        <begin position="122"/>
        <end position="140"/>
    </location>
</feature>
<feature type="transmembrane region" description="Helical" evidence="3">
    <location>
        <begin position="211"/>
        <end position="231"/>
    </location>
</feature>
<dbReference type="EMBL" id="JAVFKM010000003">
    <property type="protein sequence ID" value="MEF3113171.1"/>
    <property type="molecule type" value="Genomic_DNA"/>
</dbReference>
<keyword evidence="3" id="KW-1133">Transmembrane helix</keyword>
<dbReference type="InterPro" id="IPR000620">
    <property type="entry name" value="EamA_dom"/>
</dbReference>
<feature type="domain" description="EamA" evidence="4">
    <location>
        <begin position="181"/>
        <end position="312"/>
    </location>
</feature>
<proteinExistence type="inferred from homology"/>
<dbReference type="Proteomes" id="UP001348265">
    <property type="component" value="Unassembled WGS sequence"/>
</dbReference>
<feature type="transmembrane region" description="Helical" evidence="3">
    <location>
        <begin position="38"/>
        <end position="55"/>
    </location>
</feature>
<keyword evidence="6" id="KW-1185">Reference proteome</keyword>
<dbReference type="PANTHER" id="PTHR22911:SF76">
    <property type="entry name" value="EAMA DOMAIN-CONTAINING PROTEIN"/>
    <property type="match status" value="1"/>
</dbReference>
<feature type="transmembrane region" description="Helical" evidence="3">
    <location>
        <begin position="152"/>
        <end position="174"/>
    </location>
</feature>
<accession>A0ABU7WNS8</accession>
<feature type="transmembrane region" description="Helical" evidence="3">
    <location>
        <begin position="273"/>
        <end position="291"/>
    </location>
</feature>
<reference evidence="5 6" key="1">
    <citation type="submission" date="2023-08" db="EMBL/GenBank/DDBJ databases">
        <authorList>
            <person name="Sharma P."/>
            <person name="Verma V."/>
            <person name="Mohan M.K."/>
            <person name="Dubey A.K."/>
        </authorList>
    </citation>
    <scope>NUCLEOTIDE SEQUENCE [LARGE SCALE GENOMIC DNA]</scope>
    <source>
        <strain evidence="5 6">ADP4</strain>
    </source>
</reference>
<name>A0ABU7WNS8_9ACTN</name>
<keyword evidence="3" id="KW-0812">Transmembrane</keyword>
<evidence type="ECO:0000313" key="6">
    <source>
        <dbReference type="Proteomes" id="UP001348265"/>
    </source>
</evidence>
<evidence type="ECO:0000256" key="2">
    <source>
        <dbReference type="SAM" id="MobiDB-lite"/>
    </source>
</evidence>
<organism evidence="5 6">
    <name type="scientific">Streptomyces chrestomyceticus</name>
    <dbReference type="NCBI Taxonomy" id="68185"/>
    <lineage>
        <taxon>Bacteria</taxon>
        <taxon>Bacillati</taxon>
        <taxon>Actinomycetota</taxon>
        <taxon>Actinomycetes</taxon>
        <taxon>Kitasatosporales</taxon>
        <taxon>Streptomycetaceae</taxon>
        <taxon>Streptomyces</taxon>
    </lineage>
</organism>
<evidence type="ECO:0000313" key="5">
    <source>
        <dbReference type="EMBL" id="MEF3113171.1"/>
    </source>
</evidence>
<feature type="region of interest" description="Disordered" evidence="2">
    <location>
        <begin position="1"/>
        <end position="23"/>
    </location>
</feature>
<protein>
    <submittedName>
        <fullName evidence="5">DMT family transporter</fullName>
    </submittedName>
</protein>
<evidence type="ECO:0000256" key="1">
    <source>
        <dbReference type="ARBA" id="ARBA00007362"/>
    </source>
</evidence>
<dbReference type="SUPFAM" id="SSF103481">
    <property type="entry name" value="Multidrug resistance efflux transporter EmrE"/>
    <property type="match status" value="2"/>
</dbReference>
<comment type="similarity">
    <text evidence="1">Belongs to the EamA transporter family.</text>
</comment>
<dbReference type="RefSeq" id="WP_331785890.1">
    <property type="nucleotide sequence ID" value="NZ_JAVFKM010000003.1"/>
</dbReference>
<dbReference type="PANTHER" id="PTHR22911">
    <property type="entry name" value="ACYL-MALONYL CONDENSING ENZYME-RELATED"/>
    <property type="match status" value="1"/>
</dbReference>
<feature type="compositionally biased region" description="Low complexity" evidence="2">
    <location>
        <begin position="10"/>
        <end position="19"/>
    </location>
</feature>
<comment type="caution">
    <text evidence="5">The sequence shown here is derived from an EMBL/GenBank/DDBJ whole genome shotgun (WGS) entry which is preliminary data.</text>
</comment>
<feature type="domain" description="EamA" evidence="4">
    <location>
        <begin position="38"/>
        <end position="167"/>
    </location>
</feature>
<feature type="transmembrane region" description="Helical" evidence="3">
    <location>
        <begin position="95"/>
        <end position="116"/>
    </location>
</feature>
<feature type="transmembrane region" description="Helical" evidence="3">
    <location>
        <begin position="243"/>
        <end position="261"/>
    </location>
</feature>
<keyword evidence="3" id="KW-0472">Membrane</keyword>
<dbReference type="InterPro" id="IPR037185">
    <property type="entry name" value="EmrE-like"/>
</dbReference>
<gene>
    <name evidence="5" type="ORF">RB636_08140</name>
</gene>
<feature type="transmembrane region" description="Helical" evidence="3">
    <location>
        <begin position="297"/>
        <end position="318"/>
    </location>
</feature>
<dbReference type="Pfam" id="PF00892">
    <property type="entry name" value="EamA"/>
    <property type="match status" value="2"/>
</dbReference>
<feature type="transmembrane region" description="Helical" evidence="3">
    <location>
        <begin position="180"/>
        <end position="199"/>
    </location>
</feature>
<evidence type="ECO:0000256" key="3">
    <source>
        <dbReference type="SAM" id="Phobius"/>
    </source>
</evidence>
<sequence>MTDSGGGACQTGRTGTAAGRDGGIRDIRSMRGMHGMPVWMVIGGSLCISASAAFVELSGTSAGTAAFFRCAVALTVLVPLALAERRTAGRRAWRLRRLDLAAGVALGIDFVFWAAAVHSVGASVTTVIVNIQVVVYPLLARLFTRTPVPRPFVVVAPVMLLGIALASGAVGVPVQGGDPARGAVFGLIAGCGYAGYLFLMRLGGGQGHTVSPVCTSTAAAATAAALLGGAWTGIDFSLDGRAWAWLTALALVGQVLAWLMLTPALPKLPPDVGAALLLLQPVMAIGLGMAVGERPTASQFGGCALVVVMVWCVGPAAPGRVRKVVITRAGRVQGWGGFRLRFRFRVRKAPGPGRRCRGPGPGPGPG</sequence>
<evidence type="ECO:0000259" key="4">
    <source>
        <dbReference type="Pfam" id="PF00892"/>
    </source>
</evidence>
<feature type="transmembrane region" description="Helical" evidence="3">
    <location>
        <begin position="61"/>
        <end position="83"/>
    </location>
</feature>